<dbReference type="Gene3D" id="4.10.1250.10">
    <property type="entry name" value="Aminomethyltransferase fragment"/>
    <property type="match status" value="1"/>
</dbReference>
<evidence type="ECO:0000313" key="15">
    <source>
        <dbReference type="Proteomes" id="UP000472272"/>
    </source>
</evidence>
<dbReference type="Pfam" id="PF01571">
    <property type="entry name" value="GCV_T"/>
    <property type="match status" value="1"/>
</dbReference>
<comment type="function">
    <text evidence="1 11">The glycine cleavage system catalyzes the degradation of glycine.</text>
</comment>
<dbReference type="InterPro" id="IPR006223">
    <property type="entry name" value="GcvT"/>
</dbReference>
<dbReference type="FunFam" id="3.30.1360.120:FF:000014">
    <property type="entry name" value="Aminomethyltransferase"/>
    <property type="match status" value="1"/>
</dbReference>
<comment type="similarity">
    <text evidence="3 11">Belongs to the GcvT family.</text>
</comment>
<evidence type="ECO:0000256" key="4">
    <source>
        <dbReference type="ARBA" id="ARBA00011690"/>
    </source>
</evidence>
<dbReference type="NCBIfam" id="TIGR00528">
    <property type="entry name" value="gcvT"/>
    <property type="match status" value="1"/>
</dbReference>
<evidence type="ECO:0000256" key="6">
    <source>
        <dbReference type="ARBA" id="ARBA00022679"/>
    </source>
</evidence>
<dbReference type="FunFam" id="2.40.30.110:FF:000002">
    <property type="entry name" value="Aminomethyltransferase"/>
    <property type="match status" value="1"/>
</dbReference>
<dbReference type="Ensembl" id="ENSPMRT00000003484.1">
    <property type="protein sequence ID" value="ENSPMRP00000003249.1"/>
    <property type="gene ID" value="ENSPMRG00000002229.1"/>
</dbReference>
<dbReference type="OMA" id="DSPINSH"/>
<keyword evidence="15" id="KW-1185">Reference proteome</keyword>
<evidence type="ECO:0000259" key="12">
    <source>
        <dbReference type="Pfam" id="PF01571"/>
    </source>
</evidence>
<keyword evidence="7 11" id="KW-0809">Transit peptide</keyword>
<evidence type="ECO:0000313" key="14">
    <source>
        <dbReference type="Ensembl" id="ENSPMRP00000003249.1"/>
    </source>
</evidence>
<feature type="domain" description="GCVT N-terminal" evidence="12">
    <location>
        <begin position="38"/>
        <end position="293"/>
    </location>
</feature>
<feature type="domain" description="Aminomethyltransferase C-terminal" evidence="13">
    <location>
        <begin position="318"/>
        <end position="395"/>
    </location>
</feature>
<evidence type="ECO:0000256" key="2">
    <source>
        <dbReference type="ARBA" id="ARBA00004173"/>
    </source>
</evidence>
<sequence>DLGLVFVGRPGEIKGSPWGRKRLRSLDRALARPPQTSLYDFHRHHGGKMVAFAGWSLPVQYTHSHLESHLHTRQHCSLFDVSHMLQTKVFGRDRIKFIESLVVGDIAELKPNQGTLSLFTNERGGIMDDLIVTSTSDQHLYVVSNAGCRDKDFALMKNKVKEMKAAGCDVDLEVSDNALLALQGPAMARVLQAGVSDSLAKLPFMTSAVMSVFGVPGCRVTRCGYTGEDGVEISVPASRAVELAELLLKDSTVWLAGLAARDSLRLEAGLCLYGNDIDESTTPVEASLIWTLGKRRRAAMDFPGASIILAQIKEKPKRKRVGLTSSGPPIRQHMPILSPEGKAIGEVTSGCPSPCLQKNIAMGYVESDYSKLSTALTVEVRKKSCPALVTKMPFVATNYYTVK</sequence>
<dbReference type="SUPFAM" id="SSF101790">
    <property type="entry name" value="Aminomethyltransferase beta-barrel domain"/>
    <property type="match status" value="1"/>
</dbReference>
<keyword evidence="5 11" id="KW-0032">Aminotransferase</keyword>
<evidence type="ECO:0000256" key="3">
    <source>
        <dbReference type="ARBA" id="ARBA00008609"/>
    </source>
</evidence>
<feature type="binding site" evidence="10">
    <location>
        <position position="232"/>
    </location>
    <ligand>
        <name>substrate</name>
    </ligand>
</feature>
<comment type="subunit">
    <text evidence="4 11">The glycine cleavage system is composed of four proteins: P, T, L and H.</text>
</comment>
<dbReference type="GO" id="GO:0005739">
    <property type="term" value="C:mitochondrion"/>
    <property type="evidence" value="ECO:0007669"/>
    <property type="project" value="UniProtKB-SubCell"/>
</dbReference>
<dbReference type="SUPFAM" id="SSF103025">
    <property type="entry name" value="Folate-binding domain"/>
    <property type="match status" value="1"/>
</dbReference>
<accession>A0A670HU35</accession>
<comment type="subcellular location">
    <subcellularLocation>
        <location evidence="2 11">Mitochondrion</location>
    </subcellularLocation>
</comment>
<dbReference type="PANTHER" id="PTHR43757:SF16">
    <property type="entry name" value="AMINOMETHYLTRANSFERASE, MITOCHONDRIAL"/>
    <property type="match status" value="1"/>
</dbReference>
<evidence type="ECO:0000256" key="5">
    <source>
        <dbReference type="ARBA" id="ARBA00022576"/>
    </source>
</evidence>
<reference evidence="14" key="3">
    <citation type="submission" date="2025-09" db="UniProtKB">
        <authorList>
            <consortium name="Ensembl"/>
        </authorList>
    </citation>
    <scope>IDENTIFICATION</scope>
</reference>
<dbReference type="PIRSF" id="PIRSF006487">
    <property type="entry name" value="GcvT"/>
    <property type="match status" value="1"/>
</dbReference>
<dbReference type="FunFam" id="3.30.70.1400:FF:000001">
    <property type="entry name" value="Aminomethyltransferase"/>
    <property type="match status" value="1"/>
</dbReference>
<dbReference type="Gene3D" id="2.40.30.110">
    <property type="entry name" value="Aminomethyltransferase beta-barrel domains"/>
    <property type="match status" value="1"/>
</dbReference>
<evidence type="ECO:0000256" key="8">
    <source>
        <dbReference type="ARBA" id="ARBA00023128"/>
    </source>
</evidence>
<evidence type="ECO:0000256" key="1">
    <source>
        <dbReference type="ARBA" id="ARBA00003631"/>
    </source>
</evidence>
<evidence type="ECO:0000256" key="7">
    <source>
        <dbReference type="ARBA" id="ARBA00022946"/>
    </source>
</evidence>
<dbReference type="EC" id="2.1.2.10" evidence="11"/>
<dbReference type="InterPro" id="IPR028896">
    <property type="entry name" value="GcvT/YgfZ/DmdA"/>
</dbReference>
<dbReference type="InterPro" id="IPR027266">
    <property type="entry name" value="TrmE/GcvT-like"/>
</dbReference>
<dbReference type="GO" id="GO:0004047">
    <property type="term" value="F:aminomethyltransferase activity"/>
    <property type="evidence" value="ECO:0007669"/>
    <property type="project" value="UniProtKB-EC"/>
</dbReference>
<proteinExistence type="inferred from homology"/>
<reference evidence="14 15" key="1">
    <citation type="journal article" date="2019" name="Proc. Natl. Acad. Sci. U.S.A.">
        <title>Regulatory changes in pterin and carotenoid genes underlie balanced color polymorphisms in the wall lizard.</title>
        <authorList>
            <person name="Andrade P."/>
            <person name="Pinho C."/>
            <person name="Perez I de Lanuza G."/>
            <person name="Afonso S."/>
            <person name="Brejcha J."/>
            <person name="Rubin C.J."/>
            <person name="Wallerman O."/>
            <person name="Pereira P."/>
            <person name="Sabatino S.J."/>
            <person name="Bellati A."/>
            <person name="Pellitteri-Rosa D."/>
            <person name="Bosakova Z."/>
            <person name="Bunikis I."/>
            <person name="Carretero M.A."/>
            <person name="Feiner N."/>
            <person name="Marsik P."/>
            <person name="Pauperio F."/>
            <person name="Salvi D."/>
            <person name="Soler L."/>
            <person name="While G.M."/>
            <person name="Uller T."/>
            <person name="Font E."/>
            <person name="Andersson L."/>
            <person name="Carneiro M."/>
        </authorList>
    </citation>
    <scope>NUCLEOTIDE SEQUENCE</scope>
</reference>
<organism evidence="14 15">
    <name type="scientific">Podarcis muralis</name>
    <name type="common">Wall lizard</name>
    <name type="synonym">Lacerta muralis</name>
    <dbReference type="NCBI Taxonomy" id="64176"/>
    <lineage>
        <taxon>Eukaryota</taxon>
        <taxon>Metazoa</taxon>
        <taxon>Chordata</taxon>
        <taxon>Craniata</taxon>
        <taxon>Vertebrata</taxon>
        <taxon>Euteleostomi</taxon>
        <taxon>Lepidosauria</taxon>
        <taxon>Squamata</taxon>
        <taxon>Bifurcata</taxon>
        <taxon>Unidentata</taxon>
        <taxon>Episquamata</taxon>
        <taxon>Laterata</taxon>
        <taxon>Lacertibaenia</taxon>
        <taxon>Lacertidae</taxon>
        <taxon>Podarcis</taxon>
    </lineage>
</organism>
<comment type="catalytic activity">
    <reaction evidence="9 11">
        <text>N(6)-[(R)-S(8)-aminomethyldihydrolipoyl]-L-lysyl-[protein] + (6S)-5,6,7,8-tetrahydrofolate = N(6)-[(R)-dihydrolipoyl]-L-lysyl-[protein] + (6R)-5,10-methylene-5,6,7,8-tetrahydrofolate + NH4(+)</text>
        <dbReference type="Rhea" id="RHEA:16945"/>
        <dbReference type="Rhea" id="RHEA-COMP:10475"/>
        <dbReference type="Rhea" id="RHEA-COMP:10492"/>
        <dbReference type="ChEBI" id="CHEBI:15636"/>
        <dbReference type="ChEBI" id="CHEBI:28938"/>
        <dbReference type="ChEBI" id="CHEBI:57453"/>
        <dbReference type="ChEBI" id="CHEBI:83100"/>
        <dbReference type="ChEBI" id="CHEBI:83143"/>
        <dbReference type="EC" id="2.1.2.10"/>
    </reaction>
</comment>
<dbReference type="InterPro" id="IPR013977">
    <property type="entry name" value="GcvT_C"/>
</dbReference>
<dbReference type="AlphaFoldDB" id="A0A670HU35"/>
<dbReference type="GO" id="GO:0008483">
    <property type="term" value="F:transaminase activity"/>
    <property type="evidence" value="ECO:0007669"/>
    <property type="project" value="UniProtKB-KW"/>
</dbReference>
<evidence type="ECO:0000256" key="9">
    <source>
        <dbReference type="ARBA" id="ARBA00047665"/>
    </source>
</evidence>
<dbReference type="NCBIfam" id="NF001567">
    <property type="entry name" value="PRK00389.1"/>
    <property type="match status" value="1"/>
</dbReference>
<evidence type="ECO:0000259" key="13">
    <source>
        <dbReference type="Pfam" id="PF08669"/>
    </source>
</evidence>
<dbReference type="GO" id="GO:0006546">
    <property type="term" value="P:glycine catabolic process"/>
    <property type="evidence" value="ECO:0007669"/>
    <property type="project" value="InterPro"/>
</dbReference>
<dbReference type="InterPro" id="IPR006222">
    <property type="entry name" value="GCVT_N"/>
</dbReference>
<name>A0A670HU35_PODMU</name>
<keyword evidence="8 11" id="KW-0496">Mitochondrion</keyword>
<protein>
    <recommendedName>
        <fullName evidence="11">Aminomethyltransferase</fullName>
        <ecNumber evidence="11">2.1.2.10</ecNumber>
    </recommendedName>
    <alternativeName>
        <fullName evidence="11">Glycine cleavage system T protein</fullName>
    </alternativeName>
</protein>
<dbReference type="Pfam" id="PF08669">
    <property type="entry name" value="GCV_T_C"/>
    <property type="match status" value="1"/>
</dbReference>
<keyword evidence="6 11" id="KW-0808">Transferase</keyword>
<dbReference type="GO" id="GO:0005960">
    <property type="term" value="C:glycine cleavage complex"/>
    <property type="evidence" value="ECO:0007669"/>
    <property type="project" value="InterPro"/>
</dbReference>
<dbReference type="Gene3D" id="3.30.1360.120">
    <property type="entry name" value="Probable tRNA modification gtpase trme, domain 1"/>
    <property type="match status" value="1"/>
</dbReference>
<dbReference type="PANTHER" id="PTHR43757">
    <property type="entry name" value="AMINOMETHYLTRANSFERASE"/>
    <property type="match status" value="1"/>
</dbReference>
<dbReference type="Gene3D" id="3.30.70.1400">
    <property type="entry name" value="Aminomethyltransferase beta-barrel domains"/>
    <property type="match status" value="1"/>
</dbReference>
<evidence type="ECO:0000256" key="11">
    <source>
        <dbReference type="RuleBase" id="RU003981"/>
    </source>
</evidence>
<dbReference type="Proteomes" id="UP000472272">
    <property type="component" value="Chromosome 2"/>
</dbReference>
<evidence type="ECO:0000256" key="10">
    <source>
        <dbReference type="PIRSR" id="PIRSR006487-1"/>
    </source>
</evidence>
<dbReference type="GeneTree" id="ENSGT00940000157524"/>
<reference evidence="14" key="2">
    <citation type="submission" date="2025-08" db="UniProtKB">
        <authorList>
            <consortium name="Ensembl"/>
        </authorList>
    </citation>
    <scope>IDENTIFICATION</scope>
</reference>
<dbReference type="InterPro" id="IPR029043">
    <property type="entry name" value="GcvT/YgfZ_C"/>
</dbReference>
<dbReference type="FunFam" id="4.10.1250.10:FF:000002">
    <property type="entry name" value="Aminomethyltransferase"/>
    <property type="match status" value="1"/>
</dbReference>